<evidence type="ECO:0000259" key="10">
    <source>
        <dbReference type="Pfam" id="PF00728"/>
    </source>
</evidence>
<dbReference type="GO" id="GO:0030203">
    <property type="term" value="P:glycosaminoglycan metabolic process"/>
    <property type="evidence" value="ECO:0007669"/>
    <property type="project" value="TreeGrafter"/>
</dbReference>
<feature type="signal peptide" evidence="9">
    <location>
        <begin position="1"/>
        <end position="18"/>
    </location>
</feature>
<dbReference type="Gene3D" id="3.30.379.10">
    <property type="entry name" value="Chitobiase/beta-hexosaminidase domain 2-like"/>
    <property type="match status" value="1"/>
</dbReference>
<dbReference type="GO" id="GO:0005975">
    <property type="term" value="P:carbohydrate metabolic process"/>
    <property type="evidence" value="ECO:0007669"/>
    <property type="project" value="InterPro"/>
</dbReference>
<comment type="similarity">
    <text evidence="2 7">Belongs to the glycosyl hydrolase 20 family.</text>
</comment>
<gene>
    <name evidence="12" type="ORF">FNF31_07918</name>
</gene>
<feature type="domain" description="Beta-hexosaminidase eukaryotic type N-terminal" evidence="11">
    <location>
        <begin position="94"/>
        <end position="231"/>
    </location>
</feature>
<feature type="active site" description="Proton donor" evidence="8">
    <location>
        <position position="409"/>
    </location>
</feature>
<protein>
    <recommendedName>
        <fullName evidence="7">Beta-hexosaminidase</fullName>
        <ecNumber evidence="7">3.2.1.52</ecNumber>
    </recommendedName>
</protein>
<dbReference type="Proteomes" id="UP000325113">
    <property type="component" value="Unassembled WGS sequence"/>
</dbReference>
<organism evidence="12 13">
    <name type="scientific">Cafeteria roenbergensis</name>
    <name type="common">Marine flagellate</name>
    <dbReference type="NCBI Taxonomy" id="33653"/>
    <lineage>
        <taxon>Eukaryota</taxon>
        <taxon>Sar</taxon>
        <taxon>Stramenopiles</taxon>
        <taxon>Bigyra</taxon>
        <taxon>Opalozoa</taxon>
        <taxon>Bicosoecida</taxon>
        <taxon>Cafeteriaceae</taxon>
        <taxon>Cafeteria</taxon>
    </lineage>
</organism>
<dbReference type="InterPro" id="IPR017853">
    <property type="entry name" value="GH"/>
</dbReference>
<dbReference type="GO" id="GO:0005764">
    <property type="term" value="C:lysosome"/>
    <property type="evidence" value="ECO:0007669"/>
    <property type="project" value="TreeGrafter"/>
</dbReference>
<sequence length="622" mass="68563">MRCATAILLAAAASAAAADTSYFWYEPNMDAPKQDLRWEGGDLASLRRACAADSACLGFNTDGWLKTCVTGDCLKPSSETSLYVKKTAPMPAGLWPKPTSVSELSGVALSADASTFQFSASSGSSSPVLETAFERYQGIIFNPRLPTPPLPPAETFEATMGGARRRQPFVHPTATGSLSGVVVSVKEVEPPLQMGVDESYELTVPSSSGTVQISAQTTWGALRALERLSQLTWWTGKGTAFTVFSCVITDSPRFSHRGVLVDTARHFMPLPSIKMAIDSLVYSFYSVFHWHIVDDQSFPYVSTTFPELSAEGAFDENHIYSQKDVADVLQYAHERGIRVLIEFDTPGHTASWGVSHPELLVPCYTNGKPNGARYGANPLLNSTFEFMGKFFAEVASVFPDDYVHVGGDELSLGQGSCWTTNPDMQAWMKAHGETDYAALENVYEQRFVNVVSATNKSLIGWQELFDNGINLPSDFVVNVWKGGWQEEMSKVTAKFRTVLSSPYYENYIENPYSNSGDWMGYYTTEPLNFTGTAEQKARVMGCETSFWAEYIDSTNFFSRAWPRAAASGERFWSDASVNDPVEASGRLHAHRCRLVARGIPAEPVEGPSFCRDEYDVQYNPPF</sequence>
<evidence type="ECO:0000313" key="12">
    <source>
        <dbReference type="EMBL" id="KAA0145902.1"/>
    </source>
</evidence>
<dbReference type="PANTHER" id="PTHR22600:SF21">
    <property type="entry name" value="BETA-HEXOSAMINIDASE A"/>
    <property type="match status" value="1"/>
</dbReference>
<dbReference type="FunFam" id="3.20.20.80:FF:000063">
    <property type="entry name" value="Beta-hexosaminidase"/>
    <property type="match status" value="1"/>
</dbReference>
<keyword evidence="4 7" id="KW-0378">Hydrolase</keyword>
<evidence type="ECO:0000256" key="6">
    <source>
        <dbReference type="ARBA" id="ARBA00023295"/>
    </source>
</evidence>
<dbReference type="GO" id="GO:0016020">
    <property type="term" value="C:membrane"/>
    <property type="evidence" value="ECO:0007669"/>
    <property type="project" value="TreeGrafter"/>
</dbReference>
<reference evidence="12 13" key="1">
    <citation type="submission" date="2019-07" db="EMBL/GenBank/DDBJ databases">
        <title>Genomes of Cafeteria roenbergensis.</title>
        <authorList>
            <person name="Fischer M.G."/>
            <person name="Hackl T."/>
            <person name="Roman M."/>
        </authorList>
    </citation>
    <scope>NUCLEOTIDE SEQUENCE [LARGE SCALE GENOMIC DNA]</scope>
    <source>
        <strain evidence="12 13">Cflag</strain>
    </source>
</reference>
<evidence type="ECO:0000256" key="2">
    <source>
        <dbReference type="ARBA" id="ARBA00006285"/>
    </source>
</evidence>
<keyword evidence="6 7" id="KW-0326">Glycosidase</keyword>
<dbReference type="EMBL" id="VLTM01000215">
    <property type="protein sequence ID" value="KAA0145902.1"/>
    <property type="molecule type" value="Genomic_DNA"/>
</dbReference>
<dbReference type="GO" id="GO:0004563">
    <property type="term" value="F:beta-N-acetylhexosaminidase activity"/>
    <property type="evidence" value="ECO:0007669"/>
    <property type="project" value="UniProtKB-EC"/>
</dbReference>
<dbReference type="AlphaFoldDB" id="A0A5A8BYM8"/>
<dbReference type="Pfam" id="PF00728">
    <property type="entry name" value="Glyco_hydro_20"/>
    <property type="match status" value="1"/>
</dbReference>
<dbReference type="InterPro" id="IPR029018">
    <property type="entry name" value="Hex-like_dom2"/>
</dbReference>
<evidence type="ECO:0000256" key="7">
    <source>
        <dbReference type="PIRNR" id="PIRNR001093"/>
    </source>
</evidence>
<accession>A0A5A8BYM8</accession>
<name>A0A5A8BYM8_CAFRO</name>
<evidence type="ECO:0000256" key="5">
    <source>
        <dbReference type="ARBA" id="ARBA00023180"/>
    </source>
</evidence>
<keyword evidence="5" id="KW-0325">Glycoprotein</keyword>
<evidence type="ECO:0000256" key="3">
    <source>
        <dbReference type="ARBA" id="ARBA00022729"/>
    </source>
</evidence>
<proteinExistence type="inferred from homology"/>
<dbReference type="SUPFAM" id="SSF55545">
    <property type="entry name" value="beta-N-acetylhexosaminidase-like domain"/>
    <property type="match status" value="1"/>
</dbReference>
<evidence type="ECO:0000256" key="4">
    <source>
        <dbReference type="ARBA" id="ARBA00022801"/>
    </source>
</evidence>
<dbReference type="InterPro" id="IPR029019">
    <property type="entry name" value="HEX_eukaryotic_N"/>
</dbReference>
<keyword evidence="3 9" id="KW-0732">Signal</keyword>
<feature type="domain" description="Glycoside hydrolase family 20 catalytic" evidence="10">
    <location>
        <begin position="254"/>
        <end position="574"/>
    </location>
</feature>
<evidence type="ECO:0000313" key="13">
    <source>
        <dbReference type="Proteomes" id="UP000325113"/>
    </source>
</evidence>
<dbReference type="Gene3D" id="3.20.20.80">
    <property type="entry name" value="Glycosidases"/>
    <property type="match status" value="1"/>
</dbReference>
<dbReference type="Pfam" id="PF14845">
    <property type="entry name" value="Glycohydro_20b2"/>
    <property type="match status" value="1"/>
</dbReference>
<comment type="catalytic activity">
    <reaction evidence="1 7">
        <text>Hydrolysis of terminal non-reducing N-acetyl-D-hexosamine residues in N-acetyl-beta-D-hexosaminides.</text>
        <dbReference type="EC" id="3.2.1.52"/>
    </reaction>
</comment>
<dbReference type="PANTHER" id="PTHR22600">
    <property type="entry name" value="BETA-HEXOSAMINIDASE"/>
    <property type="match status" value="1"/>
</dbReference>
<dbReference type="PRINTS" id="PR00738">
    <property type="entry name" value="GLHYDRLASE20"/>
</dbReference>
<dbReference type="InterPro" id="IPR025705">
    <property type="entry name" value="Beta_hexosaminidase_sua/sub"/>
</dbReference>
<dbReference type="CDD" id="cd06562">
    <property type="entry name" value="GH20_HexA_HexB-like"/>
    <property type="match status" value="1"/>
</dbReference>
<dbReference type="SUPFAM" id="SSF51445">
    <property type="entry name" value="(Trans)glycosidases"/>
    <property type="match status" value="1"/>
</dbReference>
<dbReference type="EC" id="3.2.1.52" evidence="7"/>
<comment type="caution">
    <text evidence="12">The sequence shown here is derived from an EMBL/GenBank/DDBJ whole genome shotgun (WGS) entry which is preliminary data.</text>
</comment>
<evidence type="ECO:0000259" key="11">
    <source>
        <dbReference type="Pfam" id="PF14845"/>
    </source>
</evidence>
<dbReference type="InterPro" id="IPR015883">
    <property type="entry name" value="Glyco_hydro_20_cat"/>
</dbReference>
<dbReference type="PIRSF" id="PIRSF001093">
    <property type="entry name" value="B-hxosamndse_ab_euk"/>
    <property type="match status" value="1"/>
</dbReference>
<evidence type="ECO:0000256" key="9">
    <source>
        <dbReference type="SAM" id="SignalP"/>
    </source>
</evidence>
<evidence type="ECO:0000256" key="1">
    <source>
        <dbReference type="ARBA" id="ARBA00001231"/>
    </source>
</evidence>
<feature type="chain" id="PRO_5022755374" description="Beta-hexosaminidase" evidence="9">
    <location>
        <begin position="19"/>
        <end position="622"/>
    </location>
</feature>
<evidence type="ECO:0000256" key="8">
    <source>
        <dbReference type="PIRSR" id="PIRSR001093-1"/>
    </source>
</evidence>
<dbReference type="GO" id="GO:0006689">
    <property type="term" value="P:ganglioside catabolic process"/>
    <property type="evidence" value="ECO:0007669"/>
    <property type="project" value="TreeGrafter"/>
</dbReference>